<evidence type="ECO:0000256" key="7">
    <source>
        <dbReference type="ARBA" id="ARBA00022759"/>
    </source>
</evidence>
<dbReference type="InterPro" id="IPR036770">
    <property type="entry name" value="Ankyrin_rpt-contain_sf"/>
</dbReference>
<dbReference type="GO" id="GO:0005737">
    <property type="term" value="C:cytoplasm"/>
    <property type="evidence" value="ECO:0007669"/>
    <property type="project" value="UniProtKB-SubCell"/>
</dbReference>
<comment type="similarity">
    <text evidence="2 14">Belongs to the ANKZF1/VMS1 family.</text>
</comment>
<dbReference type="Pfam" id="PF00023">
    <property type="entry name" value="Ank"/>
    <property type="match status" value="1"/>
</dbReference>
<keyword evidence="3 14" id="KW-0963">Cytoplasm</keyword>
<keyword evidence="6" id="KW-0677">Repeat</keyword>
<dbReference type="InterPro" id="IPR047139">
    <property type="entry name" value="ANKZ1/VMS1"/>
</dbReference>
<dbReference type="Proteomes" id="UP001153737">
    <property type="component" value="Chromosome 8"/>
</dbReference>
<dbReference type="SUPFAM" id="SSF48403">
    <property type="entry name" value="Ankyrin repeat"/>
    <property type="match status" value="1"/>
</dbReference>
<protein>
    <recommendedName>
        <fullName evidence="17">VLRF1 domain-containing protein</fullName>
    </recommendedName>
</protein>
<feature type="repeat" description="ANK" evidence="13">
    <location>
        <begin position="464"/>
        <end position="496"/>
    </location>
</feature>
<dbReference type="InterPro" id="IPR041540">
    <property type="entry name" value="VATC"/>
</dbReference>
<accession>A0A9P0DXU9</accession>
<evidence type="ECO:0000313" key="19">
    <source>
        <dbReference type="Proteomes" id="UP001153737"/>
    </source>
</evidence>
<dbReference type="Gene3D" id="1.25.40.20">
    <property type="entry name" value="Ankyrin repeat-containing domain"/>
    <property type="match status" value="1"/>
</dbReference>
<sequence length="642" mass="74351">MEKTNIFSEKFQSLFETNYHSVLFESYDREETSDIIESWSSSNEKNMSCSYCRIQFSDPQVQRDHYKLDWHRYNLKQSLLSKPPISEEEFYEKNGNDDLSSISGSDSEREDTFVAAKDKYFLQDENNKVYSIYKCILLDKKEEVPEERVIRDRLRCCHLNTKWTIVMVAGGHFSAAIFQDNEILRHKSFHYYTVRAGQGGSQSTRDGKQGGSQPKSAGASLRRHNEQSLAQNIKDTLLLWKVEIEASSRIFYRATGSNRAYLFGSSPLLDRLNNCLRTIPFSTRRPTFTEVKRVYSLLSTSEVYVSMEKCLETFAIQKPSEVDTKRNKNRSSSINRAKSREVIDRPLPVILSSASSSELELDKRLEDLELSTNDLEISFNDLKEFEDSLTSEQRKKQPKKKKPKKSKAKKLREQEDAKRKEIIDILSQGDLEKLKKLVEENSAISEDHDKNTVEEFVNKIVDENQNTLLHIAALNEQDELVKFLLGKNANPCMKNKTQHTAYTCSQSKQIRETLKTFAKENPDKFNYNKAQIPVNSLTNEELADKKKLLRKIKREKEKEKKIVNDIKKKEEIEKDRFLQLSDREKMALAAERRILNSKGTVTTRCFTCALDIAGKVPFEYSSNLFCSVECLKAHRMLHSTIR</sequence>
<evidence type="ECO:0000256" key="11">
    <source>
        <dbReference type="ARBA" id="ARBA00023043"/>
    </source>
</evidence>
<feature type="region of interest" description="Disordered" evidence="16">
    <location>
        <begin position="197"/>
        <end position="225"/>
    </location>
</feature>
<reference evidence="18" key="2">
    <citation type="submission" date="2022-10" db="EMBL/GenBank/DDBJ databases">
        <authorList>
            <consortium name="ENA_rothamsted_submissions"/>
            <consortium name="culmorum"/>
            <person name="King R."/>
        </authorList>
    </citation>
    <scope>NUCLEOTIDE SEQUENCE</scope>
</reference>
<evidence type="ECO:0000256" key="16">
    <source>
        <dbReference type="SAM" id="MobiDB-lite"/>
    </source>
</evidence>
<evidence type="ECO:0000256" key="13">
    <source>
        <dbReference type="PROSITE-ProRule" id="PRU00023"/>
    </source>
</evidence>
<evidence type="ECO:0000256" key="4">
    <source>
        <dbReference type="ARBA" id="ARBA00022722"/>
    </source>
</evidence>
<feature type="domain" description="VLRF1" evidence="17">
    <location>
        <begin position="159"/>
        <end position="301"/>
    </location>
</feature>
<proteinExistence type="inferred from homology"/>
<feature type="active site" evidence="14">
    <location>
        <position position="202"/>
    </location>
</feature>
<dbReference type="Pfam" id="PF18716">
    <property type="entry name" value="VATC"/>
    <property type="match status" value="1"/>
</dbReference>
<dbReference type="PROSITE" id="PS50088">
    <property type="entry name" value="ANK_REPEAT"/>
    <property type="match status" value="1"/>
</dbReference>
<keyword evidence="19" id="KW-1185">Reference proteome</keyword>
<dbReference type="OrthoDB" id="429841at2759"/>
<evidence type="ECO:0000256" key="14">
    <source>
        <dbReference type="PROSITE-ProRule" id="PRU01389"/>
    </source>
</evidence>
<dbReference type="GO" id="GO:0016787">
    <property type="term" value="F:hydrolase activity"/>
    <property type="evidence" value="ECO:0007669"/>
    <property type="project" value="UniProtKB-KW"/>
</dbReference>
<dbReference type="GO" id="GO:0004519">
    <property type="term" value="F:endonuclease activity"/>
    <property type="evidence" value="ECO:0007669"/>
    <property type="project" value="UniProtKB-KW"/>
</dbReference>
<dbReference type="SMART" id="SM00248">
    <property type="entry name" value="ANK"/>
    <property type="match status" value="1"/>
</dbReference>
<feature type="region of interest" description="Disordered" evidence="16">
    <location>
        <begin position="388"/>
        <end position="415"/>
    </location>
</feature>
<dbReference type="InterPro" id="IPR002110">
    <property type="entry name" value="Ankyrin_rpt"/>
</dbReference>
<dbReference type="GO" id="GO:0008270">
    <property type="term" value="F:zinc ion binding"/>
    <property type="evidence" value="ECO:0007669"/>
    <property type="project" value="UniProtKB-KW"/>
</dbReference>
<dbReference type="PANTHER" id="PTHR16036:SF2">
    <property type="entry name" value="TRNA ENDONUCLEASE ANKZF1"/>
    <property type="match status" value="1"/>
</dbReference>
<evidence type="ECO:0000256" key="6">
    <source>
        <dbReference type="ARBA" id="ARBA00022737"/>
    </source>
</evidence>
<evidence type="ECO:0000256" key="10">
    <source>
        <dbReference type="ARBA" id="ARBA00022833"/>
    </source>
</evidence>
<dbReference type="PROSITE" id="PS52044">
    <property type="entry name" value="VLRF1"/>
    <property type="match status" value="1"/>
</dbReference>
<evidence type="ECO:0000256" key="5">
    <source>
        <dbReference type="ARBA" id="ARBA00022723"/>
    </source>
</evidence>
<keyword evidence="8" id="KW-0863">Zinc-finger</keyword>
<comment type="subcellular location">
    <subcellularLocation>
        <location evidence="1">Cytoplasm</location>
    </subcellularLocation>
</comment>
<evidence type="ECO:0000256" key="1">
    <source>
        <dbReference type="ARBA" id="ARBA00004496"/>
    </source>
</evidence>
<comment type="domain">
    <text evidence="14">The VLRF1 domain mediates binding to the 60S ribosomal subunit.</text>
</comment>
<keyword evidence="9 14" id="KW-0378">Hydrolase</keyword>
<dbReference type="Pfam" id="PF18826">
    <property type="entry name" value="bVLRF1"/>
    <property type="match status" value="1"/>
</dbReference>
<gene>
    <name evidence="18" type="ORF">PHAECO_LOCUS11637</name>
</gene>
<evidence type="ECO:0000259" key="17">
    <source>
        <dbReference type="PROSITE" id="PS52044"/>
    </source>
</evidence>
<reference evidence="18" key="1">
    <citation type="submission" date="2022-01" db="EMBL/GenBank/DDBJ databases">
        <authorList>
            <person name="King R."/>
        </authorList>
    </citation>
    <scope>NUCLEOTIDE SEQUENCE</scope>
</reference>
<keyword evidence="11 13" id="KW-0040">ANK repeat</keyword>
<feature type="compositionally biased region" description="Basic residues" evidence="16">
    <location>
        <begin position="396"/>
        <end position="410"/>
    </location>
</feature>
<evidence type="ECO:0000256" key="12">
    <source>
        <dbReference type="ARBA" id="ARBA00023054"/>
    </source>
</evidence>
<feature type="coiled-coil region" evidence="15">
    <location>
        <begin position="535"/>
        <end position="569"/>
    </location>
</feature>
<evidence type="ECO:0000256" key="2">
    <source>
        <dbReference type="ARBA" id="ARBA00009262"/>
    </source>
</evidence>
<name>A0A9P0DXU9_PHACE</name>
<dbReference type="EMBL" id="OU896714">
    <property type="protein sequence ID" value="CAH1178902.1"/>
    <property type="molecule type" value="Genomic_DNA"/>
</dbReference>
<dbReference type="PROSITE" id="PS50297">
    <property type="entry name" value="ANK_REP_REGION"/>
    <property type="match status" value="1"/>
</dbReference>
<dbReference type="AlphaFoldDB" id="A0A9P0DXU9"/>
<evidence type="ECO:0000256" key="9">
    <source>
        <dbReference type="ARBA" id="ARBA00022801"/>
    </source>
</evidence>
<keyword evidence="4 14" id="KW-0540">Nuclease</keyword>
<keyword evidence="12 15" id="KW-0175">Coiled coil</keyword>
<keyword evidence="7 14" id="KW-0255">Endonuclease</keyword>
<evidence type="ECO:0000313" key="18">
    <source>
        <dbReference type="EMBL" id="CAH1178902.1"/>
    </source>
</evidence>
<dbReference type="GO" id="GO:0036503">
    <property type="term" value="P:ERAD pathway"/>
    <property type="evidence" value="ECO:0007669"/>
    <property type="project" value="TreeGrafter"/>
</dbReference>
<keyword evidence="5" id="KW-0479">Metal-binding</keyword>
<organism evidence="18 19">
    <name type="scientific">Phaedon cochleariae</name>
    <name type="common">Mustard beetle</name>
    <dbReference type="NCBI Taxonomy" id="80249"/>
    <lineage>
        <taxon>Eukaryota</taxon>
        <taxon>Metazoa</taxon>
        <taxon>Ecdysozoa</taxon>
        <taxon>Arthropoda</taxon>
        <taxon>Hexapoda</taxon>
        <taxon>Insecta</taxon>
        <taxon>Pterygota</taxon>
        <taxon>Neoptera</taxon>
        <taxon>Endopterygota</taxon>
        <taxon>Coleoptera</taxon>
        <taxon>Polyphaga</taxon>
        <taxon>Cucujiformia</taxon>
        <taxon>Chrysomeloidea</taxon>
        <taxon>Chrysomelidae</taxon>
        <taxon>Chrysomelinae</taxon>
        <taxon>Chrysomelini</taxon>
        <taxon>Phaedon</taxon>
    </lineage>
</organism>
<keyword evidence="10" id="KW-0862">Zinc</keyword>
<evidence type="ECO:0000256" key="3">
    <source>
        <dbReference type="ARBA" id="ARBA00022490"/>
    </source>
</evidence>
<dbReference type="PANTHER" id="PTHR16036">
    <property type="entry name" value="ANKYRIN REPEAT AND ZINC FINGER DOMAIN-CONTAINING PROTEIN 1"/>
    <property type="match status" value="1"/>
</dbReference>
<evidence type="ECO:0000256" key="15">
    <source>
        <dbReference type="SAM" id="Coils"/>
    </source>
</evidence>
<dbReference type="InterPro" id="IPR041175">
    <property type="entry name" value="VLRF1/Vms1"/>
</dbReference>
<evidence type="ECO:0000256" key="8">
    <source>
        <dbReference type="ARBA" id="ARBA00022771"/>
    </source>
</evidence>